<evidence type="ECO:0000313" key="3">
    <source>
        <dbReference type="Proteomes" id="UP000501128"/>
    </source>
</evidence>
<keyword evidence="1" id="KW-0732">Signal</keyword>
<dbReference type="EMBL" id="CP051677">
    <property type="protein sequence ID" value="QJD79597.1"/>
    <property type="molecule type" value="Genomic_DNA"/>
</dbReference>
<feature type="chain" id="PRO_5029556370" evidence="1">
    <location>
        <begin position="23"/>
        <end position="184"/>
    </location>
</feature>
<organism evidence="2 3">
    <name type="scientific">Spirosoma rhododendri</name>
    <dbReference type="NCBI Taxonomy" id="2728024"/>
    <lineage>
        <taxon>Bacteria</taxon>
        <taxon>Pseudomonadati</taxon>
        <taxon>Bacteroidota</taxon>
        <taxon>Cytophagia</taxon>
        <taxon>Cytophagales</taxon>
        <taxon>Cytophagaceae</taxon>
        <taxon>Spirosoma</taxon>
    </lineage>
</organism>
<keyword evidence="3" id="KW-1185">Reference proteome</keyword>
<dbReference type="RefSeq" id="WP_169551561.1">
    <property type="nucleotide sequence ID" value="NZ_CP051677.1"/>
</dbReference>
<feature type="signal peptide" evidence="1">
    <location>
        <begin position="1"/>
        <end position="22"/>
    </location>
</feature>
<reference evidence="2 3" key="1">
    <citation type="submission" date="2020-04" db="EMBL/GenBank/DDBJ databases">
        <title>Genome sequencing of novel species.</title>
        <authorList>
            <person name="Heo J."/>
            <person name="Kim S.-J."/>
            <person name="Kim J.-S."/>
            <person name="Hong S.-B."/>
            <person name="Kwon S.-W."/>
        </authorList>
    </citation>
    <scope>NUCLEOTIDE SEQUENCE [LARGE SCALE GENOMIC DNA]</scope>
    <source>
        <strain evidence="2 3">CJU-R4</strain>
    </source>
</reference>
<name>A0A7L5DUF3_9BACT</name>
<proteinExistence type="predicted"/>
<protein>
    <submittedName>
        <fullName evidence="2">Uncharacterized protein</fullName>
    </submittedName>
</protein>
<evidence type="ECO:0000256" key="1">
    <source>
        <dbReference type="SAM" id="SignalP"/>
    </source>
</evidence>
<dbReference type="AlphaFoldDB" id="A0A7L5DUF3"/>
<gene>
    <name evidence="2" type="ORF">HH216_15110</name>
</gene>
<evidence type="ECO:0000313" key="2">
    <source>
        <dbReference type="EMBL" id="QJD79597.1"/>
    </source>
</evidence>
<dbReference type="KEGG" id="srho:HH216_15110"/>
<sequence>MPVRFVAIGLFALLLCHSLAQCVVGMVDWWQAEEDLSGRLTVYRSVDSIVEFQIALKTSTDSRALVRTTEDGFRYRGHDYGVVSLDVRNDTLFIAGLETGRRSFWSADLLTFLDKHISAASTPTDHKGNSLLKLLLKEYSPSQRPTLPAPGLERVAAVRIPEPVVFVPSRPCAVHSPPPEAFVL</sequence>
<accession>A0A7L5DUF3</accession>
<dbReference type="Proteomes" id="UP000501128">
    <property type="component" value="Chromosome"/>
</dbReference>